<accession>A0ABN6YAS2</accession>
<keyword evidence="1" id="KW-1133">Transmembrane helix</keyword>
<reference evidence="3" key="1">
    <citation type="journal article" date="2019" name="Int. J. Syst. Evol. Microbiol.">
        <title>The Global Catalogue of Microorganisms (GCM) 10K type strain sequencing project: providing services to taxonomists for standard genome sequencing and annotation.</title>
        <authorList>
            <consortium name="The Broad Institute Genomics Platform"/>
            <consortium name="The Broad Institute Genome Sequencing Center for Infectious Disease"/>
            <person name="Wu L."/>
            <person name="Ma J."/>
        </authorList>
    </citation>
    <scope>NUCLEOTIDE SEQUENCE [LARGE SCALE GENOMIC DNA]</scope>
    <source>
        <strain evidence="3">NBRC 109019</strain>
    </source>
</reference>
<evidence type="ECO:0000313" key="2">
    <source>
        <dbReference type="EMBL" id="BDZ54281.1"/>
    </source>
</evidence>
<dbReference type="Proteomes" id="UP001321477">
    <property type="component" value="Chromosome"/>
</dbReference>
<evidence type="ECO:0000256" key="1">
    <source>
        <dbReference type="SAM" id="Phobius"/>
    </source>
</evidence>
<feature type="transmembrane region" description="Helical" evidence="1">
    <location>
        <begin position="29"/>
        <end position="50"/>
    </location>
</feature>
<keyword evidence="1" id="KW-0812">Transmembrane</keyword>
<sequence length="212" mass="21590">MVATIGAALALGAIASVVAMSSPDQRDSAGTIGLAVATLTCALAMVLAGVLRRRSGFLAFVVVVLLVGTLASAAAPRPGAVVVGSIDGQVRTGTYVQPVGNTFLHVDGDAVGTAPARMELLQGAGSIVVELRNDARLDLRVECGSCWVEFARVDGSSTAYFDGAQLTAPGNSEWAGSIGTGTTPGRPDATLSIRTGASRILIVNHEDEEARK</sequence>
<dbReference type="EMBL" id="AP027734">
    <property type="protein sequence ID" value="BDZ54281.1"/>
    <property type="molecule type" value="Genomic_DNA"/>
</dbReference>
<feature type="transmembrane region" description="Helical" evidence="1">
    <location>
        <begin position="57"/>
        <end position="75"/>
    </location>
</feature>
<proteinExistence type="predicted"/>
<protein>
    <submittedName>
        <fullName evidence="2">Uncharacterized protein</fullName>
    </submittedName>
</protein>
<gene>
    <name evidence="2" type="ORF">GCM10025870_13540</name>
</gene>
<keyword evidence="3" id="KW-1185">Reference proteome</keyword>
<keyword evidence="1" id="KW-0472">Membrane</keyword>
<organism evidence="2 3">
    <name type="scientific">Agromyces marinus</name>
    <dbReference type="NCBI Taxonomy" id="1389020"/>
    <lineage>
        <taxon>Bacteria</taxon>
        <taxon>Bacillati</taxon>
        <taxon>Actinomycetota</taxon>
        <taxon>Actinomycetes</taxon>
        <taxon>Micrococcales</taxon>
        <taxon>Microbacteriaceae</taxon>
        <taxon>Agromyces</taxon>
    </lineage>
</organism>
<name>A0ABN6YAS2_9MICO</name>
<evidence type="ECO:0000313" key="3">
    <source>
        <dbReference type="Proteomes" id="UP001321477"/>
    </source>
</evidence>